<gene>
    <name evidence="6" type="ORF">SAE02_22520</name>
</gene>
<dbReference type="GO" id="GO:0016491">
    <property type="term" value="F:oxidoreductase activity"/>
    <property type="evidence" value="ECO:0007669"/>
    <property type="project" value="UniProtKB-KW"/>
</dbReference>
<evidence type="ECO:0000313" key="6">
    <source>
        <dbReference type="EMBL" id="GEO38104.1"/>
    </source>
</evidence>
<dbReference type="Proteomes" id="UP000321523">
    <property type="component" value="Unassembled WGS sequence"/>
</dbReference>
<dbReference type="Gene3D" id="3.40.50.720">
    <property type="entry name" value="NAD(P)-binding Rossmann-like Domain"/>
    <property type="match status" value="1"/>
</dbReference>
<keyword evidence="4" id="KW-0472">Membrane</keyword>
<dbReference type="SUPFAM" id="SSF51735">
    <property type="entry name" value="NAD(P)-binding Rossmann-fold domains"/>
    <property type="match status" value="1"/>
</dbReference>
<dbReference type="PANTHER" id="PTHR44196:SF1">
    <property type="entry name" value="DEHYDROGENASE_REDUCTASE SDR FAMILY MEMBER 7B"/>
    <property type="match status" value="1"/>
</dbReference>
<dbReference type="PRINTS" id="PR00081">
    <property type="entry name" value="GDHRDH"/>
</dbReference>
<organism evidence="6 7">
    <name type="scientific">Skermanella aerolata</name>
    <dbReference type="NCBI Taxonomy" id="393310"/>
    <lineage>
        <taxon>Bacteria</taxon>
        <taxon>Pseudomonadati</taxon>
        <taxon>Pseudomonadota</taxon>
        <taxon>Alphaproteobacteria</taxon>
        <taxon>Rhodospirillales</taxon>
        <taxon>Azospirillaceae</taxon>
        <taxon>Skermanella</taxon>
    </lineage>
</organism>
<evidence type="ECO:0000259" key="5">
    <source>
        <dbReference type="SMART" id="SM00822"/>
    </source>
</evidence>
<accession>A0A512DNP2</accession>
<dbReference type="InterPro" id="IPR002347">
    <property type="entry name" value="SDR_fam"/>
</dbReference>
<feature type="transmembrane region" description="Helical" evidence="4">
    <location>
        <begin position="312"/>
        <end position="332"/>
    </location>
</feature>
<sequence>MRVHLKPVEDQIIVITGATSGIGLVTAKMAAKRGARLVLVGRDEKALREVETDIRRDGGEAIFVVADAADEDAMMAVAETTLREFGGFDTWINNAGVSIYGKVQDTPLEDQRRLFETNYWGVVIGSRIAATHLSRHGGALINLGSVLSDRSIPLQAAYCASKHAVQGFTNAFRMELEAEGAPVSVTLIKPAAIDTMFEEHARSLTNAEPLNPPPVYAPEVVARAVLHTAAHPTRDLIVGGAGKLISLSERVAPRLTDRIMEAMLPVLQKAGGPLRRSSDNLYHGFRGGQDRSGRHALVREHSAYTTAAMHPLATVAAVAGLGVLAAAVIGGGRYASRPSRSRSFDPSI</sequence>
<comment type="caution">
    <text evidence="6">The sequence shown here is derived from an EMBL/GenBank/DDBJ whole genome shotgun (WGS) entry which is preliminary data.</text>
</comment>
<comment type="similarity">
    <text evidence="1 3">Belongs to the short-chain dehydrogenases/reductases (SDR) family.</text>
</comment>
<dbReference type="InterPro" id="IPR036291">
    <property type="entry name" value="NAD(P)-bd_dom_sf"/>
</dbReference>
<evidence type="ECO:0000256" key="3">
    <source>
        <dbReference type="RuleBase" id="RU000363"/>
    </source>
</evidence>
<dbReference type="RefSeq" id="WP_044428898.1">
    <property type="nucleotide sequence ID" value="NZ_BJYZ01000009.1"/>
</dbReference>
<dbReference type="InterPro" id="IPR020904">
    <property type="entry name" value="Sc_DH/Rdtase_CS"/>
</dbReference>
<keyword evidence="2" id="KW-0560">Oxidoreductase</keyword>
<evidence type="ECO:0000256" key="4">
    <source>
        <dbReference type="SAM" id="Phobius"/>
    </source>
</evidence>
<name>A0A512DNP2_9PROT</name>
<reference evidence="6 7" key="1">
    <citation type="submission" date="2019-07" db="EMBL/GenBank/DDBJ databases">
        <title>Whole genome shotgun sequence of Skermanella aerolata NBRC 106429.</title>
        <authorList>
            <person name="Hosoyama A."/>
            <person name="Uohara A."/>
            <person name="Ohji S."/>
            <person name="Ichikawa N."/>
        </authorList>
    </citation>
    <scope>NUCLEOTIDE SEQUENCE [LARGE SCALE GENOMIC DNA]</scope>
    <source>
        <strain evidence="6 7">NBRC 106429</strain>
    </source>
</reference>
<evidence type="ECO:0000256" key="1">
    <source>
        <dbReference type="ARBA" id="ARBA00006484"/>
    </source>
</evidence>
<dbReference type="Pfam" id="PF00106">
    <property type="entry name" value="adh_short"/>
    <property type="match status" value="1"/>
</dbReference>
<dbReference type="OrthoDB" id="9781689at2"/>
<keyword evidence="4" id="KW-0812">Transmembrane</keyword>
<dbReference type="PANTHER" id="PTHR44196">
    <property type="entry name" value="DEHYDROGENASE/REDUCTASE SDR FAMILY MEMBER 7B"/>
    <property type="match status" value="1"/>
</dbReference>
<feature type="domain" description="Ketoreductase" evidence="5">
    <location>
        <begin position="11"/>
        <end position="196"/>
    </location>
</feature>
<keyword evidence="7" id="KW-1185">Reference proteome</keyword>
<dbReference type="PRINTS" id="PR00080">
    <property type="entry name" value="SDRFAMILY"/>
</dbReference>
<dbReference type="EMBL" id="BJYZ01000009">
    <property type="protein sequence ID" value="GEO38104.1"/>
    <property type="molecule type" value="Genomic_DNA"/>
</dbReference>
<keyword evidence="4" id="KW-1133">Transmembrane helix</keyword>
<dbReference type="NCBIfam" id="NF005495">
    <property type="entry name" value="PRK07109.1"/>
    <property type="match status" value="1"/>
</dbReference>
<dbReference type="InterPro" id="IPR057326">
    <property type="entry name" value="KR_dom"/>
</dbReference>
<dbReference type="AlphaFoldDB" id="A0A512DNP2"/>
<proteinExistence type="inferred from homology"/>
<dbReference type="GO" id="GO:0016020">
    <property type="term" value="C:membrane"/>
    <property type="evidence" value="ECO:0007669"/>
    <property type="project" value="TreeGrafter"/>
</dbReference>
<dbReference type="SMART" id="SM00822">
    <property type="entry name" value="PKS_KR"/>
    <property type="match status" value="1"/>
</dbReference>
<protein>
    <submittedName>
        <fullName evidence="6">Short-chain dehydrogenase</fullName>
    </submittedName>
</protein>
<evidence type="ECO:0000313" key="7">
    <source>
        <dbReference type="Proteomes" id="UP000321523"/>
    </source>
</evidence>
<dbReference type="PROSITE" id="PS00061">
    <property type="entry name" value="ADH_SHORT"/>
    <property type="match status" value="1"/>
</dbReference>
<evidence type="ECO:0000256" key="2">
    <source>
        <dbReference type="ARBA" id="ARBA00023002"/>
    </source>
</evidence>